<organism evidence="2 3">
    <name type="scientific">Tenacibaculum discolor</name>
    <dbReference type="NCBI Taxonomy" id="361581"/>
    <lineage>
        <taxon>Bacteria</taxon>
        <taxon>Pseudomonadati</taxon>
        <taxon>Bacteroidota</taxon>
        <taxon>Flavobacteriia</taxon>
        <taxon>Flavobacteriales</taxon>
        <taxon>Flavobacteriaceae</taxon>
        <taxon>Tenacibaculum</taxon>
    </lineage>
</organism>
<reference evidence="2" key="2">
    <citation type="submission" date="2017-10" db="EMBL/GenBank/DDBJ databases">
        <authorList>
            <person name="Enke T.N."/>
            <person name="Cordero O.X."/>
        </authorList>
    </citation>
    <scope>NUCLEOTIDE SEQUENCE</scope>
    <source>
        <strain evidence="2">4G03</strain>
    </source>
</reference>
<protein>
    <submittedName>
        <fullName evidence="2">Uncharacterized protein</fullName>
    </submittedName>
</protein>
<proteinExistence type="predicted"/>
<name>A0A2G1BWI5_9FLAO</name>
<reference evidence="2 3" key="1">
    <citation type="journal article" date="2016" name="Nat. Commun.">
        <title>Microbial interactions lead to rapid micro-scale successions on model marine particles.</title>
        <authorList>
            <person name="Datta M.S."/>
            <person name="Sliwerska E."/>
            <person name="Gore J."/>
            <person name="Polz M.F."/>
            <person name="Cordero O.X."/>
        </authorList>
    </citation>
    <scope>NUCLEOTIDE SEQUENCE [LARGE SCALE GENOMIC DNA]</scope>
    <source>
        <strain evidence="2 3">4G03</strain>
    </source>
</reference>
<dbReference type="EMBL" id="JAUYVU010000002">
    <property type="protein sequence ID" value="MDP2540446.1"/>
    <property type="molecule type" value="Genomic_DNA"/>
</dbReference>
<comment type="caution">
    <text evidence="2">The sequence shown here is derived from an EMBL/GenBank/DDBJ whole genome shotgun (WGS) entry which is preliminary data.</text>
</comment>
<keyword evidence="4" id="KW-1185">Reference proteome</keyword>
<evidence type="ECO:0000313" key="4">
    <source>
        <dbReference type="Proteomes" id="UP001242342"/>
    </source>
</evidence>
<sequence length="362" mass="40830">MKKLTIVIICLIMSNYLFSQQVNIKYNVDNHTLSGKLNRASISSVIKGLSKQNFLLFIVGDNKNFSVSGQLANTPVDRALSEIIPSNIKYFYKIDSKEGEKNMVSKTTNKLVSLKSPKLLLLKQTNDKNKNIDKNKPKLGVSSNLLQVKRINTFKNIKNVKDPFKPKNVRFRGTTAMGKSGGIKPASTRSIRKIDNLSPELRLQNKKNRVSKKHLVVTYKITNNGITPVSKTEVEGSYSLPTEESGNWAIIGLDGDNTVLAETFENPLSYRTIFDPKKSDHKEFTAKEAYVSVKMPIKYKSKIASEKLDLKLVKFKDVSKAKNVLQKVKMKQLRKSDLNTSFQILRTAPKADFSKLKKITNQ</sequence>
<dbReference type="Proteomes" id="UP001242342">
    <property type="component" value="Unassembled WGS sequence"/>
</dbReference>
<dbReference type="EMBL" id="PDUU01000003">
    <property type="protein sequence ID" value="PHN98407.1"/>
    <property type="molecule type" value="Genomic_DNA"/>
</dbReference>
<evidence type="ECO:0000313" key="1">
    <source>
        <dbReference type="EMBL" id="MDP2540446.1"/>
    </source>
</evidence>
<gene>
    <name evidence="2" type="ORF">CSC81_02650</name>
    <name evidence="1" type="ORF">Q8W23_03050</name>
</gene>
<evidence type="ECO:0000313" key="3">
    <source>
        <dbReference type="Proteomes" id="UP000222163"/>
    </source>
</evidence>
<reference evidence="1 4" key="3">
    <citation type="submission" date="2023-07" db="EMBL/GenBank/DDBJ databases">
        <title>Genome content predicts the carbon catabolic preferences of heterotrophic bacteria.</title>
        <authorList>
            <person name="Gralka M."/>
        </authorList>
    </citation>
    <scope>NUCLEOTIDE SEQUENCE [LARGE SCALE GENOMIC DNA]</scope>
    <source>
        <strain evidence="1 4">4G03</strain>
    </source>
</reference>
<dbReference type="Proteomes" id="UP000222163">
    <property type="component" value="Unassembled WGS sequence"/>
</dbReference>
<dbReference type="RefSeq" id="WP_099214229.1">
    <property type="nucleotide sequence ID" value="NZ_JAUYVU010000002.1"/>
</dbReference>
<evidence type="ECO:0000313" key="2">
    <source>
        <dbReference type="EMBL" id="PHN98407.1"/>
    </source>
</evidence>
<accession>A0A2G1BWI5</accession>
<dbReference type="AlphaFoldDB" id="A0A2G1BWI5"/>